<evidence type="ECO:0000313" key="1">
    <source>
        <dbReference type="EMBL" id="KDQ10262.1"/>
    </source>
</evidence>
<protein>
    <submittedName>
        <fullName evidence="1">Uncharacterized protein</fullName>
    </submittedName>
</protein>
<reference evidence="2" key="1">
    <citation type="journal article" date="2014" name="Proc. Natl. Acad. Sci. U.S.A.">
        <title>Extensive sampling of basidiomycete genomes demonstrates inadequacy of the white-rot/brown-rot paradigm for wood decay fungi.</title>
        <authorList>
            <person name="Riley R."/>
            <person name="Salamov A.A."/>
            <person name="Brown D.W."/>
            <person name="Nagy L.G."/>
            <person name="Floudas D."/>
            <person name="Held B.W."/>
            <person name="Levasseur A."/>
            <person name="Lombard V."/>
            <person name="Morin E."/>
            <person name="Otillar R."/>
            <person name="Lindquist E.A."/>
            <person name="Sun H."/>
            <person name="LaButti K.M."/>
            <person name="Schmutz J."/>
            <person name="Jabbour D."/>
            <person name="Luo H."/>
            <person name="Baker S.E."/>
            <person name="Pisabarro A.G."/>
            <person name="Walton J.D."/>
            <person name="Blanchette R.A."/>
            <person name="Henrissat B."/>
            <person name="Martin F."/>
            <person name="Cullen D."/>
            <person name="Hibbett D.S."/>
            <person name="Grigoriev I.V."/>
        </authorList>
    </citation>
    <scope>NUCLEOTIDE SEQUENCE [LARGE SCALE GENOMIC DNA]</scope>
    <source>
        <strain evidence="2">FD-172 SS1</strain>
    </source>
</reference>
<dbReference type="HOGENOM" id="CLU_2557997_0_0_1"/>
<dbReference type="EMBL" id="KL198069">
    <property type="protein sequence ID" value="KDQ10262.1"/>
    <property type="molecule type" value="Genomic_DNA"/>
</dbReference>
<evidence type="ECO:0000313" key="2">
    <source>
        <dbReference type="Proteomes" id="UP000027195"/>
    </source>
</evidence>
<organism evidence="1 2">
    <name type="scientific">Botryobasidium botryosum (strain FD-172 SS1)</name>
    <dbReference type="NCBI Taxonomy" id="930990"/>
    <lineage>
        <taxon>Eukaryota</taxon>
        <taxon>Fungi</taxon>
        <taxon>Dikarya</taxon>
        <taxon>Basidiomycota</taxon>
        <taxon>Agaricomycotina</taxon>
        <taxon>Agaricomycetes</taxon>
        <taxon>Cantharellales</taxon>
        <taxon>Botryobasidiaceae</taxon>
        <taxon>Botryobasidium</taxon>
    </lineage>
</organism>
<proteinExistence type="predicted"/>
<dbReference type="Proteomes" id="UP000027195">
    <property type="component" value="Unassembled WGS sequence"/>
</dbReference>
<sequence>MNRRASHTEEREIYLFEVKCVHGITLLAAGAGLGMPCHSVRLAVGKEVFVCSYSLERAGRRASDFRGRVFLSFLRSTAQKWV</sequence>
<gene>
    <name evidence="1" type="ORF">BOTBODRAFT_58181</name>
</gene>
<dbReference type="InParanoid" id="A0A067MEF6"/>
<dbReference type="AlphaFoldDB" id="A0A067MEF6"/>
<keyword evidence="2" id="KW-1185">Reference proteome</keyword>
<name>A0A067MEF6_BOTB1</name>
<accession>A0A067MEF6</accession>